<organism evidence="1 2">
    <name type="scientific">Dendrothele bispora (strain CBS 962.96)</name>
    <dbReference type="NCBI Taxonomy" id="1314807"/>
    <lineage>
        <taxon>Eukaryota</taxon>
        <taxon>Fungi</taxon>
        <taxon>Dikarya</taxon>
        <taxon>Basidiomycota</taxon>
        <taxon>Agaricomycotina</taxon>
        <taxon>Agaricomycetes</taxon>
        <taxon>Agaricomycetidae</taxon>
        <taxon>Agaricales</taxon>
        <taxon>Agaricales incertae sedis</taxon>
        <taxon>Dendrothele</taxon>
    </lineage>
</organism>
<dbReference type="AlphaFoldDB" id="A0A4S8KN20"/>
<keyword evidence="2" id="KW-1185">Reference proteome</keyword>
<evidence type="ECO:0000313" key="1">
    <source>
        <dbReference type="EMBL" id="THU76901.1"/>
    </source>
</evidence>
<feature type="non-terminal residue" evidence="1">
    <location>
        <position position="1"/>
    </location>
</feature>
<evidence type="ECO:0008006" key="3">
    <source>
        <dbReference type="Google" id="ProtNLM"/>
    </source>
</evidence>
<gene>
    <name evidence="1" type="ORF">K435DRAFT_703718</name>
</gene>
<dbReference type="SUPFAM" id="SSF56112">
    <property type="entry name" value="Protein kinase-like (PK-like)"/>
    <property type="match status" value="1"/>
</dbReference>
<dbReference type="InterPro" id="IPR011009">
    <property type="entry name" value="Kinase-like_dom_sf"/>
</dbReference>
<sequence>SSLERSAVVNVREDILQRWRDKHRGSPIPSITELRTRMDTPLLENEKIPLSQMRLNVLLSNEPQDVLTLEQANALFRSSDSEYAKELEIISLAAASTSPPPLNGTEDSYHMFWDDNIRKVVQIIVPSGKAIWNSNKHTATGILRPDFGFILDDHCPFRGEEKGPLNDEDPRAELSQKLRWDYGSVPYVLGYYCSGTRLTYVAILRPEQANREPQIQDLGTVDLSTRVGRITNMRWLINLSPLVEVLSDSSETGHIRVLSSGYNCTIELTGHHVIKRYTCSDALQRIEHLKNVYHWLTEMRVPNTDSVYRTSDVVIVLHPRGHRERPQTEKELLEAVRCVLEVLKAIHPVLFHRDICWPNVIRSKDDRSKWFLTEWEHAAEAPTKALPHFASHSHSPRVFQDGHRGEVDIWGVGHLIAESGVKGLSSELHQIGVWMKEQSPSAQEAWVKLEQFAAQHDRRIAAKHV</sequence>
<name>A0A4S8KN20_DENBC</name>
<proteinExistence type="predicted"/>
<evidence type="ECO:0000313" key="2">
    <source>
        <dbReference type="Proteomes" id="UP000297245"/>
    </source>
</evidence>
<reference evidence="1 2" key="1">
    <citation type="journal article" date="2019" name="Nat. Ecol. Evol.">
        <title>Megaphylogeny resolves global patterns of mushroom evolution.</title>
        <authorList>
            <person name="Varga T."/>
            <person name="Krizsan K."/>
            <person name="Foldi C."/>
            <person name="Dima B."/>
            <person name="Sanchez-Garcia M."/>
            <person name="Sanchez-Ramirez S."/>
            <person name="Szollosi G.J."/>
            <person name="Szarkandi J.G."/>
            <person name="Papp V."/>
            <person name="Albert L."/>
            <person name="Andreopoulos W."/>
            <person name="Angelini C."/>
            <person name="Antonin V."/>
            <person name="Barry K.W."/>
            <person name="Bougher N.L."/>
            <person name="Buchanan P."/>
            <person name="Buyck B."/>
            <person name="Bense V."/>
            <person name="Catcheside P."/>
            <person name="Chovatia M."/>
            <person name="Cooper J."/>
            <person name="Damon W."/>
            <person name="Desjardin D."/>
            <person name="Finy P."/>
            <person name="Geml J."/>
            <person name="Haridas S."/>
            <person name="Hughes K."/>
            <person name="Justo A."/>
            <person name="Karasinski D."/>
            <person name="Kautmanova I."/>
            <person name="Kiss B."/>
            <person name="Kocsube S."/>
            <person name="Kotiranta H."/>
            <person name="LaButti K.M."/>
            <person name="Lechner B.E."/>
            <person name="Liimatainen K."/>
            <person name="Lipzen A."/>
            <person name="Lukacs Z."/>
            <person name="Mihaltcheva S."/>
            <person name="Morgado L.N."/>
            <person name="Niskanen T."/>
            <person name="Noordeloos M.E."/>
            <person name="Ohm R.A."/>
            <person name="Ortiz-Santana B."/>
            <person name="Ovrebo C."/>
            <person name="Racz N."/>
            <person name="Riley R."/>
            <person name="Savchenko A."/>
            <person name="Shiryaev A."/>
            <person name="Soop K."/>
            <person name="Spirin V."/>
            <person name="Szebenyi C."/>
            <person name="Tomsovsky M."/>
            <person name="Tulloss R.E."/>
            <person name="Uehling J."/>
            <person name="Grigoriev I.V."/>
            <person name="Vagvolgyi C."/>
            <person name="Papp T."/>
            <person name="Martin F.M."/>
            <person name="Miettinen O."/>
            <person name="Hibbett D.S."/>
            <person name="Nagy L.G."/>
        </authorList>
    </citation>
    <scope>NUCLEOTIDE SEQUENCE [LARGE SCALE GENOMIC DNA]</scope>
    <source>
        <strain evidence="1 2">CBS 962.96</strain>
    </source>
</reference>
<dbReference type="Proteomes" id="UP000297245">
    <property type="component" value="Unassembled WGS sequence"/>
</dbReference>
<protein>
    <recommendedName>
        <fullName evidence="3">Protein kinase domain-containing protein</fullName>
    </recommendedName>
</protein>
<dbReference type="OrthoDB" id="2379186at2759"/>
<accession>A0A4S8KN20</accession>
<dbReference type="EMBL" id="ML180657">
    <property type="protein sequence ID" value="THU76901.1"/>
    <property type="molecule type" value="Genomic_DNA"/>
</dbReference>